<accession>A0A1H6U841</accession>
<feature type="transmembrane region" description="Helical" evidence="8">
    <location>
        <begin position="209"/>
        <end position="227"/>
    </location>
</feature>
<organism evidence="9 10">
    <name type="scientific">Sharpea azabuensis</name>
    <dbReference type="NCBI Taxonomy" id="322505"/>
    <lineage>
        <taxon>Bacteria</taxon>
        <taxon>Bacillati</taxon>
        <taxon>Bacillota</taxon>
        <taxon>Erysipelotrichia</taxon>
        <taxon>Erysipelotrichales</taxon>
        <taxon>Coprobacillaceae</taxon>
        <taxon>Sharpea</taxon>
    </lineage>
</organism>
<dbReference type="STRING" id="322505.SAMN04487836_10385"/>
<evidence type="ECO:0000256" key="3">
    <source>
        <dbReference type="ARBA" id="ARBA00022448"/>
    </source>
</evidence>
<keyword evidence="4 8" id="KW-1003">Cell membrane</keyword>
<dbReference type="eggNOG" id="COG1620">
    <property type="taxonomic scope" value="Bacteria"/>
</dbReference>
<dbReference type="OrthoDB" id="9761056at2"/>
<dbReference type="PANTHER" id="PTHR30003:SF0">
    <property type="entry name" value="GLYCOLATE PERMEASE GLCA-RELATED"/>
    <property type="match status" value="1"/>
</dbReference>
<keyword evidence="5 8" id="KW-0812">Transmembrane</keyword>
<evidence type="ECO:0000313" key="9">
    <source>
        <dbReference type="EMBL" id="SEI88533.1"/>
    </source>
</evidence>
<feature type="transmembrane region" description="Helical" evidence="8">
    <location>
        <begin position="180"/>
        <end position="203"/>
    </location>
</feature>
<dbReference type="NCBIfam" id="TIGR00795">
    <property type="entry name" value="lctP"/>
    <property type="match status" value="1"/>
</dbReference>
<feature type="transmembrane region" description="Helical" evidence="8">
    <location>
        <begin position="6"/>
        <end position="24"/>
    </location>
</feature>
<evidence type="ECO:0000256" key="7">
    <source>
        <dbReference type="ARBA" id="ARBA00023136"/>
    </source>
</evidence>
<keyword evidence="6 8" id="KW-1133">Transmembrane helix</keyword>
<dbReference type="GO" id="GO:0015129">
    <property type="term" value="F:lactate transmembrane transporter activity"/>
    <property type="evidence" value="ECO:0007669"/>
    <property type="project" value="UniProtKB-UniRule"/>
</dbReference>
<dbReference type="AlphaFoldDB" id="A0A1H6U841"/>
<feature type="transmembrane region" description="Helical" evidence="8">
    <location>
        <begin position="494"/>
        <end position="515"/>
    </location>
</feature>
<dbReference type="PANTHER" id="PTHR30003">
    <property type="entry name" value="L-LACTATE PERMEASE"/>
    <property type="match status" value="1"/>
</dbReference>
<evidence type="ECO:0000256" key="1">
    <source>
        <dbReference type="ARBA" id="ARBA00004651"/>
    </source>
</evidence>
<name>A0A1H6U841_9FIRM</name>
<reference evidence="10" key="1">
    <citation type="submission" date="2016-10" db="EMBL/GenBank/DDBJ databases">
        <authorList>
            <person name="Varghese N."/>
        </authorList>
    </citation>
    <scope>NUCLEOTIDE SEQUENCE [LARGE SCALE GENOMIC DNA]</scope>
    <source>
        <strain evidence="10">DSM 20406</strain>
    </source>
</reference>
<comment type="similarity">
    <text evidence="2 8">Belongs to the lactate permease family.</text>
</comment>
<keyword evidence="10" id="KW-1185">Reference proteome</keyword>
<feature type="transmembrane region" description="Helical" evidence="8">
    <location>
        <begin position="105"/>
        <end position="138"/>
    </location>
</feature>
<dbReference type="Proteomes" id="UP000183028">
    <property type="component" value="Unassembled WGS sequence"/>
</dbReference>
<feature type="transmembrane region" description="Helical" evidence="8">
    <location>
        <begin position="288"/>
        <end position="309"/>
    </location>
</feature>
<comment type="subcellular location">
    <subcellularLocation>
        <location evidence="1 8">Cell membrane</location>
        <topology evidence="1 8">Multi-pass membrane protein</topology>
    </subcellularLocation>
</comment>
<proteinExistence type="inferred from homology"/>
<evidence type="ECO:0000256" key="2">
    <source>
        <dbReference type="ARBA" id="ARBA00010100"/>
    </source>
</evidence>
<protein>
    <recommendedName>
        <fullName evidence="8">L-lactate permease</fullName>
    </recommendedName>
</protein>
<dbReference type="GO" id="GO:0015295">
    <property type="term" value="F:solute:proton symporter activity"/>
    <property type="evidence" value="ECO:0007669"/>
    <property type="project" value="TreeGrafter"/>
</dbReference>
<gene>
    <name evidence="9" type="ORF">SAMN04487834_103123</name>
</gene>
<sequence>MNSFLMFILALAPIIWLIVAMSVLKMAGWKACLIALVVTFIEAMAFWKMPFVFAATAAAEGIANALWPIIIVILAALFVYNLTVETGAMEKIKAMLASVSTDKRVLMLLIAFGFGNFMEGMAGFGTAVAIPAGILVGLGFNPLLAVVSCLVINSTPTAFGSVGVPVNTMANITGLNVVHIASYTALIQIVVQFIIPFVAVIIIGQGTKALKGLIPFTIIADLAFIIPEYLTATFIGPDLADIIGAIVSMLVMILCAFKLPMKKIDEFQVEDAGNGLEGLTFGEAFKSWSPFIFVFIFLLGTSKIVPFIHDPLASINSPIQFYAGKNPATLTFYWINTPGVLILLAGLIGGAIQGASFGTMMKVLGNTVKTNVKTIITICSVLAVAKIMGYSGMIGDIAKILVAVTGVYFPLISPLIGTIGGFVTGSGTSTTALFGALQVHTAEAIGANQTWLAAGNLMGAGLGKMICPQSIAIGTAAVGLSGAESKILSAAVKYTVLFAVIGGIVCFVFPMLGLVG</sequence>
<feature type="transmembrane region" description="Helical" evidence="8">
    <location>
        <begin position="65"/>
        <end position="84"/>
    </location>
</feature>
<feature type="transmembrane region" description="Helical" evidence="8">
    <location>
        <begin position="400"/>
        <end position="423"/>
    </location>
</feature>
<evidence type="ECO:0000256" key="8">
    <source>
        <dbReference type="RuleBase" id="RU365092"/>
    </source>
</evidence>
<evidence type="ECO:0000256" key="4">
    <source>
        <dbReference type="ARBA" id="ARBA00022475"/>
    </source>
</evidence>
<feature type="transmembrane region" description="Helical" evidence="8">
    <location>
        <begin position="330"/>
        <end position="352"/>
    </location>
</feature>
<comment type="function">
    <text evidence="8">Uptake of L-lactate across the membrane. Can also transport D-lactate and glycolate.</text>
</comment>
<feature type="transmembrane region" description="Helical" evidence="8">
    <location>
        <begin position="31"/>
        <end position="53"/>
    </location>
</feature>
<feature type="transmembrane region" description="Helical" evidence="8">
    <location>
        <begin position="372"/>
        <end position="388"/>
    </location>
</feature>
<evidence type="ECO:0000256" key="6">
    <source>
        <dbReference type="ARBA" id="ARBA00022989"/>
    </source>
</evidence>
<feature type="transmembrane region" description="Helical" evidence="8">
    <location>
        <begin position="239"/>
        <end position="259"/>
    </location>
</feature>
<keyword evidence="3 8" id="KW-0813">Transport</keyword>
<evidence type="ECO:0000256" key="5">
    <source>
        <dbReference type="ARBA" id="ARBA00022692"/>
    </source>
</evidence>
<evidence type="ECO:0000313" key="10">
    <source>
        <dbReference type="Proteomes" id="UP000183028"/>
    </source>
</evidence>
<keyword evidence="7 8" id="KW-0472">Membrane</keyword>
<dbReference type="GO" id="GO:0005886">
    <property type="term" value="C:plasma membrane"/>
    <property type="evidence" value="ECO:0007669"/>
    <property type="project" value="UniProtKB-SubCell"/>
</dbReference>
<dbReference type="InterPro" id="IPR003804">
    <property type="entry name" value="Lactate_perm"/>
</dbReference>
<dbReference type="EMBL" id="FNYK01000031">
    <property type="protein sequence ID" value="SEI88533.1"/>
    <property type="molecule type" value="Genomic_DNA"/>
</dbReference>
<dbReference type="RefSeq" id="WP_074732232.1">
    <property type="nucleotide sequence ID" value="NZ_CACWHD010000005.1"/>
</dbReference>
<dbReference type="Pfam" id="PF02652">
    <property type="entry name" value="Lactate_perm"/>
    <property type="match status" value="1"/>
</dbReference>